<feature type="binding site" evidence="7">
    <location>
        <position position="180"/>
    </location>
    <ligand>
        <name>substrate</name>
    </ligand>
</feature>
<dbReference type="Gene3D" id="3.40.50.720">
    <property type="entry name" value="NAD(P)-binding Rossmann-like Domain"/>
    <property type="match status" value="1"/>
</dbReference>
<dbReference type="SUPFAM" id="SSF51735">
    <property type="entry name" value="NAD(P)-binding Rossmann-fold domains"/>
    <property type="match status" value="1"/>
</dbReference>
<proteinExistence type="inferred from homology"/>
<protein>
    <recommendedName>
        <fullName evidence="7">Glucose-6-phosphate 1-dehydrogenase</fullName>
        <shortName evidence="7">G6PD</shortName>
        <ecNumber evidence="7">1.1.1.49</ecNumber>
    </recommendedName>
</protein>
<dbReference type="InterPro" id="IPR022675">
    <property type="entry name" value="G6P_DH_C"/>
</dbReference>
<evidence type="ECO:0000256" key="6">
    <source>
        <dbReference type="ARBA" id="ARBA00023277"/>
    </source>
</evidence>
<dbReference type="PANTHER" id="PTHR23429:SF0">
    <property type="entry name" value="GLUCOSE-6-PHOSPHATE 1-DEHYDROGENASE"/>
    <property type="match status" value="1"/>
</dbReference>
<name>A0ABY6Z7K7_9BACL</name>
<keyword evidence="6 7" id="KW-0119">Carbohydrate metabolism</keyword>
<feature type="active site" description="Proton acceptor" evidence="7">
    <location>
        <position position="242"/>
    </location>
</feature>
<feature type="binding site" evidence="7">
    <location>
        <position position="150"/>
    </location>
    <ligand>
        <name>NADP(+)</name>
        <dbReference type="ChEBI" id="CHEBI:58349"/>
    </ligand>
</feature>
<feature type="binding site" evidence="7">
    <location>
        <position position="347"/>
    </location>
    <ligand>
        <name>substrate</name>
    </ligand>
</feature>
<evidence type="ECO:0000313" key="11">
    <source>
        <dbReference type="Proteomes" id="UP001164803"/>
    </source>
</evidence>
<dbReference type="SUPFAM" id="SSF55347">
    <property type="entry name" value="Glyceraldehyde-3-phosphate dehydrogenase-like, C-terminal domain"/>
    <property type="match status" value="1"/>
</dbReference>
<evidence type="ECO:0000256" key="1">
    <source>
        <dbReference type="ARBA" id="ARBA00004937"/>
    </source>
</evidence>
<feature type="binding site" evidence="7">
    <location>
        <position position="237"/>
    </location>
    <ligand>
        <name>substrate</name>
    </ligand>
</feature>
<dbReference type="Pfam" id="PF02781">
    <property type="entry name" value="G6PD_C"/>
    <property type="match status" value="1"/>
</dbReference>
<dbReference type="InterPro" id="IPR001282">
    <property type="entry name" value="G6P_DH"/>
</dbReference>
<dbReference type="PIRSF" id="PIRSF000110">
    <property type="entry name" value="G6PD"/>
    <property type="match status" value="1"/>
</dbReference>
<gene>
    <name evidence="7 10" type="primary">zwf</name>
    <name evidence="10" type="ORF">NZD86_10610</name>
</gene>
<comment type="catalytic activity">
    <reaction evidence="7">
        <text>D-glucose 6-phosphate + NADP(+) = 6-phospho-D-glucono-1,5-lactone + NADPH + H(+)</text>
        <dbReference type="Rhea" id="RHEA:15841"/>
        <dbReference type="ChEBI" id="CHEBI:15378"/>
        <dbReference type="ChEBI" id="CHEBI:57783"/>
        <dbReference type="ChEBI" id="CHEBI:57955"/>
        <dbReference type="ChEBI" id="CHEBI:58349"/>
        <dbReference type="ChEBI" id="CHEBI:61548"/>
        <dbReference type="EC" id="1.1.1.49"/>
    </reaction>
</comment>
<evidence type="ECO:0000313" key="10">
    <source>
        <dbReference type="EMBL" id="WAH38888.1"/>
    </source>
</evidence>
<feature type="domain" description="Glucose-6-phosphate dehydrogenase NAD-binding" evidence="8">
    <location>
        <begin position="7"/>
        <end position="189"/>
    </location>
</feature>
<dbReference type="PRINTS" id="PR00079">
    <property type="entry name" value="G6PDHDRGNASE"/>
</dbReference>
<comment type="function">
    <text evidence="7">Catalyzes the oxidation of glucose 6-phosphate to 6-phosphogluconolactone.</text>
</comment>
<dbReference type="PANTHER" id="PTHR23429">
    <property type="entry name" value="GLUCOSE-6-PHOSPHATE 1-DEHYDROGENASE G6PD"/>
    <property type="match status" value="1"/>
</dbReference>
<feature type="binding site" evidence="7">
    <location>
        <position position="44"/>
    </location>
    <ligand>
        <name>NADP(+)</name>
        <dbReference type="ChEBI" id="CHEBI:58349"/>
    </ligand>
</feature>
<dbReference type="RefSeq" id="WP_268046496.1">
    <property type="nucleotide sequence ID" value="NZ_CP104064.1"/>
</dbReference>
<comment type="caution">
    <text evidence="7">Lacks conserved residue(s) required for the propagation of feature annotation.</text>
</comment>
<dbReference type="Pfam" id="PF00479">
    <property type="entry name" value="G6PD_N"/>
    <property type="match status" value="1"/>
</dbReference>
<keyword evidence="11" id="KW-1185">Reference proteome</keyword>
<evidence type="ECO:0000256" key="4">
    <source>
        <dbReference type="ARBA" id="ARBA00022857"/>
    </source>
</evidence>
<comment type="similarity">
    <text evidence="2 7">Belongs to the glucose-6-phosphate dehydrogenase family.</text>
</comment>
<dbReference type="Gene3D" id="3.30.360.10">
    <property type="entry name" value="Dihydrodipicolinate Reductase, domain 2"/>
    <property type="match status" value="1"/>
</dbReference>
<dbReference type="InterPro" id="IPR022674">
    <property type="entry name" value="G6P_DH_NAD-bd"/>
</dbReference>
<accession>A0ABY6Z7K7</accession>
<reference evidence="10" key="1">
    <citation type="submission" date="2022-08" db="EMBL/GenBank/DDBJ databases">
        <title>Alicyclobacillus dauci DSM2870, complete genome.</title>
        <authorList>
            <person name="Wang Q."/>
            <person name="Cai R."/>
            <person name="Wang Z."/>
        </authorList>
    </citation>
    <scope>NUCLEOTIDE SEQUENCE</scope>
    <source>
        <strain evidence="10">DSM 28700</strain>
    </source>
</reference>
<dbReference type="EC" id="1.1.1.49" evidence="7"/>
<keyword evidence="5 7" id="KW-0560">Oxidoreductase</keyword>
<evidence type="ECO:0000256" key="5">
    <source>
        <dbReference type="ARBA" id="ARBA00023002"/>
    </source>
</evidence>
<dbReference type="NCBIfam" id="TIGR00871">
    <property type="entry name" value="zwf"/>
    <property type="match status" value="1"/>
</dbReference>
<dbReference type="EMBL" id="CP104064">
    <property type="protein sequence ID" value="WAH38888.1"/>
    <property type="molecule type" value="Genomic_DNA"/>
</dbReference>
<dbReference type="HAMAP" id="MF_00966">
    <property type="entry name" value="G6PD"/>
    <property type="match status" value="1"/>
</dbReference>
<feature type="domain" description="Glucose-6-phosphate dehydrogenase C-terminal" evidence="9">
    <location>
        <begin position="192"/>
        <end position="483"/>
    </location>
</feature>
<dbReference type="InterPro" id="IPR036291">
    <property type="entry name" value="NAD(P)-bd_dom_sf"/>
</dbReference>
<organism evidence="10 11">
    <name type="scientific">Alicyclobacillus dauci</name>
    <dbReference type="NCBI Taxonomy" id="1475485"/>
    <lineage>
        <taxon>Bacteria</taxon>
        <taxon>Bacillati</taxon>
        <taxon>Bacillota</taxon>
        <taxon>Bacilli</taxon>
        <taxon>Bacillales</taxon>
        <taxon>Alicyclobacillaceae</taxon>
        <taxon>Alicyclobacillus</taxon>
    </lineage>
</organism>
<feature type="binding site" evidence="7">
    <location>
        <position position="218"/>
    </location>
    <ligand>
        <name>substrate</name>
    </ligand>
</feature>
<dbReference type="Proteomes" id="UP001164803">
    <property type="component" value="Chromosome"/>
</dbReference>
<keyword evidence="4 7" id="KW-0521">NADP</keyword>
<evidence type="ECO:0000256" key="2">
    <source>
        <dbReference type="ARBA" id="ARBA00009975"/>
    </source>
</evidence>
<feature type="binding site" evidence="7">
    <location>
        <position position="342"/>
    </location>
    <ligand>
        <name>substrate</name>
    </ligand>
</feature>
<sequence>MDRQTFVLFGASGDLSKRKIIPALYSLYRDNNMPDKFNIVGCARSDWSREEFQQFVLASLGEFSRHRIDEDRNISNFVDKLYYVPFDATNIQDYHVLGDLIQKLENEDNLPQNRMFYLAMAPEFFDVVAVNLKEAGLTNVTGWKRLIIEKPFGRNFDSASELNDRVSTAFDESEVFRIDHYLGKEMVQNIEVIRFANSIFEPLWNNRSISNIQITSSETVGVEERASYYESAGALRDMVQNHMLQMLMMIAMEPPSRLNTEAIRDEKVKVLRSLRKYSEDEILTNVVRGQYQGGKVAGKDVVGYLDEPGVAPASTTETFVAAKLFIDNFRWAGVPFYIRTGKRMQSKTTKIVVEFRSTPEKLFFNKDSNLSSNTLTIFVNPSQGMSLSINVEQEKSGVVEPNVIDFARETKNSPEAYERLIFDAMNNDSTFFTRWDEVSLAWKWIDPVSRSFANGHPMHSYESGTTGPAASDELLASDGFRWWN</sequence>
<dbReference type="InterPro" id="IPR019796">
    <property type="entry name" value="G6P_DH_AS"/>
</dbReference>
<feature type="binding site" evidence="7">
    <location>
        <position position="184"/>
    </location>
    <ligand>
        <name>substrate</name>
    </ligand>
</feature>
<keyword evidence="3 7" id="KW-0313">Glucose metabolism</keyword>
<dbReference type="PROSITE" id="PS00069">
    <property type="entry name" value="G6P_DEHYDROGENASE"/>
    <property type="match status" value="1"/>
</dbReference>
<evidence type="ECO:0000256" key="7">
    <source>
        <dbReference type="HAMAP-Rule" id="MF_00966"/>
    </source>
</evidence>
<evidence type="ECO:0000259" key="9">
    <source>
        <dbReference type="Pfam" id="PF02781"/>
    </source>
</evidence>
<feature type="binding site" evidence="7">
    <location>
        <begin position="10"/>
        <end position="17"/>
    </location>
    <ligand>
        <name>NADP(+)</name>
        <dbReference type="ChEBI" id="CHEBI:58349"/>
    </ligand>
</feature>
<evidence type="ECO:0000256" key="3">
    <source>
        <dbReference type="ARBA" id="ARBA00022526"/>
    </source>
</evidence>
<comment type="pathway">
    <text evidence="1 7">Carbohydrate degradation; pentose phosphate pathway; D-ribulose 5-phosphate from D-glucose 6-phosphate (oxidative stage): step 1/3.</text>
</comment>
<evidence type="ECO:0000259" key="8">
    <source>
        <dbReference type="Pfam" id="PF00479"/>
    </source>
</evidence>